<dbReference type="RefSeq" id="WP_154495978.1">
    <property type="nucleotide sequence ID" value="NZ_VUMU01000005.1"/>
</dbReference>
<dbReference type="PROSITE" id="PS00647">
    <property type="entry name" value="THYMID_PHOSPHORYLASE"/>
    <property type="match status" value="1"/>
</dbReference>
<dbReference type="GO" id="GO:0009032">
    <property type="term" value="F:thymidine phosphorylase activity"/>
    <property type="evidence" value="ECO:0007669"/>
    <property type="project" value="TreeGrafter"/>
</dbReference>
<dbReference type="GO" id="GO:0046872">
    <property type="term" value="F:metal ion binding"/>
    <property type="evidence" value="ECO:0007669"/>
    <property type="project" value="UniProtKB-KW"/>
</dbReference>
<dbReference type="Pfam" id="PF02885">
    <property type="entry name" value="Glycos_trans_3N"/>
    <property type="match status" value="1"/>
</dbReference>
<accession>A0A6L5YHL9</accession>
<dbReference type="SUPFAM" id="SSF52418">
    <property type="entry name" value="Nucleoside phosphorylase/phosphoribosyltransferase catalytic domain"/>
    <property type="match status" value="1"/>
</dbReference>
<keyword evidence="15" id="KW-1185">Reference proteome</keyword>
<dbReference type="NCBIfam" id="NF004747">
    <property type="entry name" value="PRK06078.1"/>
    <property type="match status" value="1"/>
</dbReference>
<dbReference type="GO" id="GO:0005829">
    <property type="term" value="C:cytosol"/>
    <property type="evidence" value="ECO:0007669"/>
    <property type="project" value="TreeGrafter"/>
</dbReference>
<keyword evidence="8 14" id="KW-0328">Glycosyltransferase</keyword>
<comment type="catalytic activity">
    <reaction evidence="1">
        <text>2'-deoxyuridine + phosphate = 2-deoxy-alpha-D-ribose 1-phosphate + uracil</text>
        <dbReference type="Rhea" id="RHEA:22824"/>
        <dbReference type="ChEBI" id="CHEBI:16450"/>
        <dbReference type="ChEBI" id="CHEBI:17568"/>
        <dbReference type="ChEBI" id="CHEBI:43474"/>
        <dbReference type="ChEBI" id="CHEBI:57259"/>
        <dbReference type="EC" id="2.4.2.2"/>
    </reaction>
</comment>
<dbReference type="InterPro" id="IPR000053">
    <property type="entry name" value="Thymidine/pyrmidine_PPase"/>
</dbReference>
<dbReference type="EMBL" id="VUMU01000005">
    <property type="protein sequence ID" value="MST57846.1"/>
    <property type="molecule type" value="Genomic_DNA"/>
</dbReference>
<evidence type="ECO:0000256" key="12">
    <source>
        <dbReference type="ARBA" id="ARBA00048525"/>
    </source>
</evidence>
<feature type="domain" description="Pyrimidine nucleoside phosphorylase C-terminal" evidence="13">
    <location>
        <begin position="345"/>
        <end position="419"/>
    </location>
</feature>
<evidence type="ECO:0000256" key="9">
    <source>
        <dbReference type="ARBA" id="ARBA00022679"/>
    </source>
</evidence>
<dbReference type="InterPro" id="IPR036566">
    <property type="entry name" value="PYNP-like_C_sf"/>
</dbReference>
<dbReference type="Pfam" id="PF00591">
    <property type="entry name" value="Glycos_transf_3"/>
    <property type="match status" value="1"/>
</dbReference>
<comment type="catalytic activity">
    <reaction evidence="12">
        <text>thymidine + phosphate = 2-deoxy-alpha-D-ribose 1-phosphate + thymine</text>
        <dbReference type="Rhea" id="RHEA:16037"/>
        <dbReference type="ChEBI" id="CHEBI:17748"/>
        <dbReference type="ChEBI" id="CHEBI:17821"/>
        <dbReference type="ChEBI" id="CHEBI:43474"/>
        <dbReference type="ChEBI" id="CHEBI:57259"/>
        <dbReference type="EC" id="2.4.2.2"/>
    </reaction>
</comment>
<evidence type="ECO:0000256" key="10">
    <source>
        <dbReference type="ARBA" id="ARBA00022723"/>
    </source>
</evidence>
<protein>
    <recommendedName>
        <fullName evidence="7">Pyrimidine-nucleoside phosphorylase</fullName>
        <ecNumber evidence="6">2.4.2.2</ecNumber>
    </recommendedName>
</protein>
<dbReference type="GO" id="GO:0006206">
    <property type="term" value="P:pyrimidine nucleobase metabolic process"/>
    <property type="evidence" value="ECO:0007669"/>
    <property type="project" value="InterPro"/>
</dbReference>
<dbReference type="InterPro" id="IPR017459">
    <property type="entry name" value="Glycosyl_Trfase_fam3_N_dom"/>
</dbReference>
<evidence type="ECO:0000259" key="13">
    <source>
        <dbReference type="SMART" id="SM00941"/>
    </source>
</evidence>
<dbReference type="Proteomes" id="UP000476055">
    <property type="component" value="Unassembled WGS sequence"/>
</dbReference>
<dbReference type="GO" id="GO:0004645">
    <property type="term" value="F:1,4-alpha-oligoglucan phosphorylase activity"/>
    <property type="evidence" value="ECO:0007669"/>
    <property type="project" value="InterPro"/>
</dbReference>
<evidence type="ECO:0000256" key="5">
    <source>
        <dbReference type="ARBA" id="ARBA00011738"/>
    </source>
</evidence>
<reference evidence="14 15" key="1">
    <citation type="submission" date="2019-08" db="EMBL/GenBank/DDBJ databases">
        <title>In-depth cultivation of the pig gut microbiome towards novel bacterial diversity and tailored functional studies.</title>
        <authorList>
            <person name="Wylensek D."/>
            <person name="Hitch T.C.A."/>
            <person name="Clavel T."/>
        </authorList>
    </citation>
    <scope>NUCLEOTIDE SEQUENCE [LARGE SCALE GENOMIC DNA]</scope>
    <source>
        <strain evidence="14 15">WCA3-601-WT-6H</strain>
    </source>
</reference>
<comment type="catalytic activity">
    <reaction evidence="11">
        <text>uridine + phosphate = alpha-D-ribose 1-phosphate + uracil</text>
        <dbReference type="Rhea" id="RHEA:24388"/>
        <dbReference type="ChEBI" id="CHEBI:16704"/>
        <dbReference type="ChEBI" id="CHEBI:17568"/>
        <dbReference type="ChEBI" id="CHEBI:43474"/>
        <dbReference type="ChEBI" id="CHEBI:57720"/>
        <dbReference type="EC" id="2.4.2.2"/>
    </reaction>
</comment>
<comment type="caution">
    <text evidence="14">The sequence shown here is derived from an EMBL/GenBank/DDBJ whole genome shotgun (WGS) entry which is preliminary data.</text>
</comment>
<evidence type="ECO:0000256" key="4">
    <source>
        <dbReference type="ARBA" id="ARBA00006915"/>
    </source>
</evidence>
<dbReference type="Pfam" id="PF07831">
    <property type="entry name" value="PYNP_C"/>
    <property type="match status" value="1"/>
</dbReference>
<dbReference type="SMART" id="SM00941">
    <property type="entry name" value="PYNP_C"/>
    <property type="match status" value="1"/>
</dbReference>
<dbReference type="EC" id="2.4.2.2" evidence="6"/>
<dbReference type="InterPro" id="IPR013102">
    <property type="entry name" value="PYNP_C"/>
</dbReference>
<evidence type="ECO:0000313" key="15">
    <source>
        <dbReference type="Proteomes" id="UP000476055"/>
    </source>
</evidence>
<dbReference type="PANTHER" id="PTHR10515">
    <property type="entry name" value="THYMIDINE PHOSPHORYLASE"/>
    <property type="match status" value="1"/>
</dbReference>
<dbReference type="InterPro" id="IPR017872">
    <property type="entry name" value="Pyrmidine_PPase_CS"/>
</dbReference>
<dbReference type="AlphaFoldDB" id="A0A6L5YHL9"/>
<evidence type="ECO:0000313" key="14">
    <source>
        <dbReference type="EMBL" id="MST57846.1"/>
    </source>
</evidence>
<dbReference type="SUPFAM" id="SSF54680">
    <property type="entry name" value="Pyrimidine nucleoside phosphorylase C-terminal domain"/>
    <property type="match status" value="1"/>
</dbReference>
<dbReference type="InterPro" id="IPR000312">
    <property type="entry name" value="Glycosyl_Trfase_fam3"/>
</dbReference>
<evidence type="ECO:0000256" key="8">
    <source>
        <dbReference type="ARBA" id="ARBA00022676"/>
    </source>
</evidence>
<keyword evidence="9 14" id="KW-0808">Transferase</keyword>
<dbReference type="SUPFAM" id="SSF47648">
    <property type="entry name" value="Nucleoside phosphorylase/phosphoribosyltransferase N-terminal domain"/>
    <property type="match status" value="1"/>
</dbReference>
<gene>
    <name evidence="14" type="ORF">FYJ59_06250</name>
</gene>
<dbReference type="InterPro" id="IPR036320">
    <property type="entry name" value="Glycosyl_Trfase_fam3_N_dom_sf"/>
</dbReference>
<dbReference type="InterPro" id="IPR035902">
    <property type="entry name" value="Nuc_phospho_transferase"/>
</dbReference>
<dbReference type="Gene3D" id="3.40.1030.10">
    <property type="entry name" value="Nucleoside phosphorylase/phosphoribosyltransferase catalytic domain"/>
    <property type="match status" value="1"/>
</dbReference>
<comment type="subunit">
    <text evidence="5">Homodimer.</text>
</comment>
<evidence type="ECO:0000256" key="7">
    <source>
        <dbReference type="ARBA" id="ARBA00014680"/>
    </source>
</evidence>
<evidence type="ECO:0000256" key="11">
    <source>
        <dbReference type="ARBA" id="ARBA00048453"/>
    </source>
</evidence>
<dbReference type="FunFam" id="1.20.970.10:FF:000002">
    <property type="entry name" value="Pyrimidine-nucleoside phosphorylase"/>
    <property type="match status" value="1"/>
</dbReference>
<dbReference type="InterPro" id="IPR018090">
    <property type="entry name" value="Pyrmidine_PPas_bac/euk"/>
</dbReference>
<evidence type="ECO:0000256" key="3">
    <source>
        <dbReference type="ARBA" id="ARBA00003877"/>
    </source>
</evidence>
<dbReference type="NCBIfam" id="NF004490">
    <property type="entry name" value="PRK05820.1"/>
    <property type="match status" value="1"/>
</dbReference>
<evidence type="ECO:0000256" key="2">
    <source>
        <dbReference type="ARBA" id="ARBA00001958"/>
    </source>
</evidence>
<proteinExistence type="inferred from homology"/>
<keyword evidence="10" id="KW-0479">Metal-binding</keyword>
<comment type="cofactor">
    <cofactor evidence="2">
        <name>K(+)</name>
        <dbReference type="ChEBI" id="CHEBI:29103"/>
    </cofactor>
</comment>
<dbReference type="GO" id="GO:0006213">
    <property type="term" value="P:pyrimidine nucleoside metabolic process"/>
    <property type="evidence" value="ECO:0007669"/>
    <property type="project" value="InterPro"/>
</dbReference>
<dbReference type="Gene3D" id="1.20.970.10">
    <property type="entry name" value="Transferase, Pyrimidine Nucleoside Phosphorylase, Chain C"/>
    <property type="match status" value="1"/>
</dbReference>
<name>A0A6L5YHL9_9FIRM</name>
<dbReference type="NCBIfam" id="TIGR02644">
    <property type="entry name" value="Y_phosphoryl"/>
    <property type="match status" value="1"/>
</dbReference>
<dbReference type="FunFam" id="3.40.1030.10:FF:000003">
    <property type="entry name" value="Pyrimidine-nucleoside phosphorylase"/>
    <property type="match status" value="1"/>
</dbReference>
<comment type="function">
    <text evidence="3">Catalyzes phosphorolysis of the pyrimidine nucleosides uridine, thymidine and 2'-deoxyuridine with the formation of the corresponding pyrimidine base and ribose-1-phosphate.</text>
</comment>
<organism evidence="14 15">
    <name type="scientific">Waltera intestinalis</name>
    <dbReference type="NCBI Taxonomy" id="2606635"/>
    <lineage>
        <taxon>Bacteria</taxon>
        <taxon>Bacillati</taxon>
        <taxon>Bacillota</taxon>
        <taxon>Clostridia</taxon>
        <taxon>Lachnospirales</taxon>
        <taxon>Lachnospiraceae</taxon>
        <taxon>Waltera</taxon>
    </lineage>
</organism>
<evidence type="ECO:0000256" key="1">
    <source>
        <dbReference type="ARBA" id="ARBA00001066"/>
    </source>
</evidence>
<dbReference type="PANTHER" id="PTHR10515:SF0">
    <property type="entry name" value="THYMIDINE PHOSPHORYLASE"/>
    <property type="match status" value="1"/>
</dbReference>
<dbReference type="Gene3D" id="3.90.1170.30">
    <property type="entry name" value="Pyrimidine nucleoside phosphorylase-like, C-terminal domain"/>
    <property type="match status" value="1"/>
</dbReference>
<sequence>MRMYDIIMKKRNGGALSKEEIRFFIEGYTKGEIPDYQVSALMMAIYFQKMTERETYELTMAMAHSGEMLDLSSIHGRKVDKHSTGGVGDKTSLALTPMVAACGIPVAKMSGRGLGHTGGTIDKLESFPGFSTSLTTEQFIENVNKIGIAIMGQTADLAPADKKLYALRDVTATVDNMSLIASSIMSKKLAAGADAIVLDVKTGSGAFMKGREDAFALAEEMVKIGKNAGRRTIAVISDMDQPLGMAVGNALEVKEAIATLRGEGPKDFTELCMVLGSQMLMAGGKALSVEQARAALTKVIEDGSALRKLSEFVEAQGGDPTAVTDPSLLPKASMVVPVCADRDGFVGRIACEDVGICSLLLGGGRETKESKIDLSVGILLEKKKGDAVKKGDVLGYLHANDEQRLEAAKDKFLNAYAITDSRPETEPLIKGILQ</sequence>
<evidence type="ECO:0000256" key="6">
    <source>
        <dbReference type="ARBA" id="ARBA00011889"/>
    </source>
</evidence>
<comment type="similarity">
    <text evidence="4">Belongs to the thymidine/pyrimidine-nucleoside phosphorylase family.</text>
</comment>
<dbReference type="PIRSF" id="PIRSF000478">
    <property type="entry name" value="TP_PyNP"/>
    <property type="match status" value="1"/>
</dbReference>